<dbReference type="SUPFAM" id="SSF49899">
    <property type="entry name" value="Concanavalin A-like lectins/glucanases"/>
    <property type="match status" value="1"/>
</dbReference>
<comment type="similarity">
    <text evidence="1 2">Belongs to the glycosyl hydrolase 12 (cellulase H) family.</text>
</comment>
<keyword evidence="3" id="KW-1133">Transmembrane helix</keyword>
<evidence type="ECO:0000313" key="4">
    <source>
        <dbReference type="EMBL" id="KAG5990362.1"/>
    </source>
</evidence>
<comment type="caution">
    <text evidence="4">The sequence shown here is derived from an EMBL/GenBank/DDBJ whole genome shotgun (WGS) entry which is preliminary data.</text>
</comment>
<feature type="transmembrane region" description="Helical" evidence="3">
    <location>
        <begin position="6"/>
        <end position="28"/>
    </location>
</feature>
<evidence type="ECO:0000313" key="5">
    <source>
        <dbReference type="Proteomes" id="UP000748025"/>
    </source>
</evidence>
<evidence type="ECO:0000256" key="3">
    <source>
        <dbReference type="SAM" id="Phobius"/>
    </source>
</evidence>
<dbReference type="EMBL" id="SRPW01002807">
    <property type="protein sequence ID" value="KAG5990362.1"/>
    <property type="molecule type" value="Genomic_DNA"/>
</dbReference>
<dbReference type="GO" id="GO:0008810">
    <property type="term" value="F:cellulase activity"/>
    <property type="evidence" value="ECO:0007669"/>
    <property type="project" value="InterPro"/>
</dbReference>
<keyword evidence="3" id="KW-0472">Membrane</keyword>
<dbReference type="Proteomes" id="UP000748025">
    <property type="component" value="Unassembled WGS sequence"/>
</dbReference>
<keyword evidence="2" id="KW-0119">Carbohydrate metabolism</keyword>
<dbReference type="PANTHER" id="PTHR34002">
    <property type="entry name" value="BLR1656 PROTEIN"/>
    <property type="match status" value="1"/>
</dbReference>
<gene>
    <name evidence="4" type="ORF">E4U43_004300</name>
</gene>
<proteinExistence type="inferred from homology"/>
<dbReference type="InterPro" id="IPR002594">
    <property type="entry name" value="GH12"/>
</dbReference>
<dbReference type="InterPro" id="IPR013319">
    <property type="entry name" value="GH11/12"/>
</dbReference>
<dbReference type="Gene3D" id="2.60.120.180">
    <property type="match status" value="1"/>
</dbReference>
<keyword evidence="2" id="KW-0378">Hydrolase</keyword>
<organism evidence="4 5">
    <name type="scientific">Claviceps pusilla</name>
    <dbReference type="NCBI Taxonomy" id="123648"/>
    <lineage>
        <taxon>Eukaryota</taxon>
        <taxon>Fungi</taxon>
        <taxon>Dikarya</taxon>
        <taxon>Ascomycota</taxon>
        <taxon>Pezizomycotina</taxon>
        <taxon>Sordariomycetes</taxon>
        <taxon>Hypocreomycetidae</taxon>
        <taxon>Hypocreales</taxon>
        <taxon>Clavicipitaceae</taxon>
        <taxon>Claviceps</taxon>
    </lineage>
</organism>
<dbReference type="GO" id="GO:0000272">
    <property type="term" value="P:polysaccharide catabolic process"/>
    <property type="evidence" value="ECO:0007669"/>
    <property type="project" value="UniProtKB-KW"/>
</dbReference>
<keyword evidence="5" id="KW-1185">Reference proteome</keyword>
<sequence>MLRWVISGFFLSLPVGTTIGVLMGLQALNRATGKPPPMYSDDRTGGLPGIGIIEPDSVKMSCDTAEGVYSKALDGLDFSLSANPWGWKKGDAGHICMMVNLNGNHTYETAGSAPPFNVTWQYPRALGTKNVHAFANAKVMSPDFPAKLGSLKKLDLGVSWFMSLQNDSSTRLSDDDKTIAENQINANVAVDMFMDKDPAKAGKPEEASHEIMVWLARFGTDTFPIGKKTVIDKGLKTVTIRGTDFNLYSGQNVVTKQRVLTWVAEEPVKSFNGSFVPLLDEIFAFNDADYPTKDDYLGYFAFGQEAYSSLKNVTFAVPNLIVDLEVSS</sequence>
<protein>
    <recommendedName>
        <fullName evidence="6">Endoglucanase I</fullName>
    </recommendedName>
</protein>
<evidence type="ECO:0000256" key="2">
    <source>
        <dbReference type="RuleBase" id="RU361163"/>
    </source>
</evidence>
<evidence type="ECO:0008006" key="6">
    <source>
        <dbReference type="Google" id="ProtNLM"/>
    </source>
</evidence>
<dbReference type="InterPro" id="IPR013320">
    <property type="entry name" value="ConA-like_dom_sf"/>
</dbReference>
<evidence type="ECO:0000256" key="1">
    <source>
        <dbReference type="ARBA" id="ARBA00005519"/>
    </source>
</evidence>
<keyword evidence="2" id="KW-0624">Polysaccharide degradation</keyword>
<keyword evidence="3" id="KW-0812">Transmembrane</keyword>
<reference evidence="4" key="1">
    <citation type="journal article" date="2020" name="bioRxiv">
        <title>Whole genome comparisons of ergot fungi reveals the divergence and evolution of species within the genus Claviceps are the result of varying mechanisms driving genome evolution and host range expansion.</title>
        <authorList>
            <person name="Wyka S.A."/>
            <person name="Mondo S.J."/>
            <person name="Liu M."/>
            <person name="Dettman J."/>
            <person name="Nalam V."/>
            <person name="Broders K.D."/>
        </authorList>
    </citation>
    <scope>NUCLEOTIDE SEQUENCE</scope>
    <source>
        <strain evidence="4">CCC 602</strain>
    </source>
</reference>
<name>A0A9P7N605_9HYPO</name>
<keyword evidence="2" id="KW-0326">Glycosidase</keyword>
<accession>A0A9P7N605</accession>
<dbReference type="OrthoDB" id="89349at2759"/>
<dbReference type="AlphaFoldDB" id="A0A9P7N605"/>
<dbReference type="Pfam" id="PF01670">
    <property type="entry name" value="Glyco_hydro_12"/>
    <property type="match status" value="1"/>
</dbReference>
<dbReference type="PANTHER" id="PTHR34002:SF9">
    <property type="entry name" value="XYLOGLUCAN-SPECIFIC ENDO-BETA-1,4-GLUCANASE A"/>
    <property type="match status" value="1"/>
</dbReference>